<proteinExistence type="predicted"/>
<accession>A0A7C6EJJ8</accession>
<evidence type="ECO:0000313" key="1">
    <source>
        <dbReference type="EMBL" id="HHS62705.1"/>
    </source>
</evidence>
<name>A0A7C6EJJ8_UNCW3</name>
<reference evidence="1" key="1">
    <citation type="journal article" date="2020" name="mSystems">
        <title>Genome- and Community-Level Interaction Insights into Carbon Utilization and Element Cycling Functions of Hydrothermarchaeota in Hydrothermal Sediment.</title>
        <authorList>
            <person name="Zhou Z."/>
            <person name="Liu Y."/>
            <person name="Xu W."/>
            <person name="Pan J."/>
            <person name="Luo Z.H."/>
            <person name="Li M."/>
        </authorList>
    </citation>
    <scope>NUCLEOTIDE SEQUENCE [LARGE SCALE GENOMIC DNA]</scope>
    <source>
        <strain evidence="1">SpSt-783</strain>
    </source>
</reference>
<gene>
    <name evidence="1" type="ORF">ENV70_03680</name>
</gene>
<protein>
    <submittedName>
        <fullName evidence="1">Uncharacterized protein</fullName>
    </submittedName>
</protein>
<organism evidence="1">
    <name type="scientific">candidate division WOR-3 bacterium</name>
    <dbReference type="NCBI Taxonomy" id="2052148"/>
    <lineage>
        <taxon>Bacteria</taxon>
        <taxon>Bacteria division WOR-3</taxon>
    </lineage>
</organism>
<dbReference type="EMBL" id="DTHJ01000078">
    <property type="protein sequence ID" value="HHS62705.1"/>
    <property type="molecule type" value="Genomic_DNA"/>
</dbReference>
<comment type="caution">
    <text evidence="1">The sequence shown here is derived from an EMBL/GenBank/DDBJ whole genome shotgun (WGS) entry which is preliminary data.</text>
</comment>
<sequence>MSCNYNDSGEVHPISRFLINPSGEQMRAYFTSGEVNPVAVRFIALEFKQTKPEGAGCLTTICLA</sequence>
<dbReference type="AlphaFoldDB" id="A0A7C6EJJ8"/>